<accession>A0A1C3VNV9</accession>
<evidence type="ECO:0000313" key="1">
    <source>
        <dbReference type="EMBL" id="SCB29466.1"/>
    </source>
</evidence>
<name>A0A1C3VNV9_9HYPH</name>
<evidence type="ECO:0000313" key="2">
    <source>
        <dbReference type="Proteomes" id="UP000186228"/>
    </source>
</evidence>
<proteinExistence type="predicted"/>
<dbReference type="RefSeq" id="WP_075854880.1">
    <property type="nucleotide sequence ID" value="NZ_FMAC01000007.1"/>
</dbReference>
<dbReference type="AlphaFoldDB" id="A0A1C3VNV9"/>
<reference evidence="2" key="1">
    <citation type="submission" date="2016-08" db="EMBL/GenBank/DDBJ databases">
        <authorList>
            <person name="Varghese N."/>
            <person name="Submissions Spin"/>
        </authorList>
    </citation>
    <scope>NUCLEOTIDE SEQUENCE [LARGE SCALE GENOMIC DNA]</scope>
    <source>
        <strain evidence="2">CCBAU 57015</strain>
    </source>
</reference>
<dbReference type="EMBL" id="FMAC01000007">
    <property type="protein sequence ID" value="SCB29466.1"/>
    <property type="molecule type" value="Genomic_DNA"/>
</dbReference>
<keyword evidence="2" id="KW-1185">Reference proteome</keyword>
<protein>
    <submittedName>
        <fullName evidence="1">Uncharacterized protein</fullName>
    </submittedName>
</protein>
<organism evidence="1 2">
    <name type="scientific">Rhizobium hainanense</name>
    <dbReference type="NCBI Taxonomy" id="52131"/>
    <lineage>
        <taxon>Bacteria</taxon>
        <taxon>Pseudomonadati</taxon>
        <taxon>Pseudomonadota</taxon>
        <taxon>Alphaproteobacteria</taxon>
        <taxon>Hyphomicrobiales</taxon>
        <taxon>Rhizobiaceae</taxon>
        <taxon>Rhizobium/Agrobacterium group</taxon>
        <taxon>Rhizobium</taxon>
    </lineage>
</organism>
<dbReference type="OrthoDB" id="8390886at2"/>
<dbReference type="Proteomes" id="UP000186228">
    <property type="component" value="Unassembled WGS sequence"/>
</dbReference>
<sequence length="87" mass="10506">MIETTQDTTSDLELFARRLARGARLRSALRHSPTSDELMNLRHALDLRLQRGRMDLKLLVLEWRYDVALLLDHMRHWMFEVDRDFNR</sequence>
<gene>
    <name evidence="1" type="ORF">GA0061100_10797</name>
</gene>